<feature type="signal peptide" evidence="2">
    <location>
        <begin position="1"/>
        <end position="26"/>
    </location>
</feature>
<comment type="similarity">
    <text evidence="1">Belongs to the UPF0065 (bug) family.</text>
</comment>
<dbReference type="Proteomes" id="UP000072741">
    <property type="component" value="Unassembled WGS sequence"/>
</dbReference>
<keyword evidence="4" id="KW-1185">Reference proteome</keyword>
<dbReference type="CDD" id="cd13577">
    <property type="entry name" value="PBP2_BugE_Glu"/>
    <property type="match status" value="1"/>
</dbReference>
<dbReference type="PATRIC" id="fig|433924.3.peg.4989"/>
<keyword evidence="2" id="KW-0732">Signal</keyword>
<protein>
    <submittedName>
        <fullName evidence="3">ABC transporter substrate-binding protein</fullName>
    </submittedName>
</protein>
<dbReference type="Gene3D" id="3.40.190.150">
    <property type="entry name" value="Bordetella uptake gene, domain 1"/>
    <property type="match status" value="1"/>
</dbReference>
<feature type="chain" id="PRO_5007547334" evidence="2">
    <location>
        <begin position="27"/>
        <end position="327"/>
    </location>
</feature>
<dbReference type="InterPro" id="IPR042100">
    <property type="entry name" value="Bug_dom1"/>
</dbReference>
<evidence type="ECO:0000313" key="4">
    <source>
        <dbReference type="Proteomes" id="UP000072741"/>
    </source>
</evidence>
<dbReference type="PANTHER" id="PTHR42928:SF5">
    <property type="entry name" value="BLR1237 PROTEIN"/>
    <property type="match status" value="1"/>
</dbReference>
<dbReference type="PANTHER" id="PTHR42928">
    <property type="entry name" value="TRICARBOXYLATE-BINDING PROTEIN"/>
    <property type="match status" value="1"/>
</dbReference>
<gene>
    <name evidence="3" type="ORF">NS331_00995</name>
</gene>
<dbReference type="RefSeq" id="WP_058640162.1">
    <property type="nucleotide sequence ID" value="NZ_LDSL01000009.1"/>
</dbReference>
<accession>A0A147HC40</accession>
<reference evidence="3 4" key="1">
    <citation type="journal article" date="2016" name="Front. Microbiol.">
        <title>Genomic Resource of Rice Seed Associated Bacteria.</title>
        <authorList>
            <person name="Midha S."/>
            <person name="Bansal K."/>
            <person name="Sharma S."/>
            <person name="Kumar N."/>
            <person name="Patil P.P."/>
            <person name="Chaudhry V."/>
            <person name="Patil P.B."/>
        </authorList>
    </citation>
    <scope>NUCLEOTIDE SEQUENCE [LARGE SCALE GENOMIC DNA]</scope>
    <source>
        <strain evidence="3 4">NS331</strain>
    </source>
</reference>
<dbReference type="OrthoDB" id="8678477at2"/>
<dbReference type="EMBL" id="LDSL01000009">
    <property type="protein sequence ID" value="KTT27633.1"/>
    <property type="molecule type" value="Genomic_DNA"/>
</dbReference>
<comment type="caution">
    <text evidence="3">The sequence shown here is derived from an EMBL/GenBank/DDBJ whole genome shotgun (WGS) entry which is preliminary data.</text>
</comment>
<evidence type="ECO:0000256" key="1">
    <source>
        <dbReference type="ARBA" id="ARBA00006987"/>
    </source>
</evidence>
<dbReference type="SUPFAM" id="SSF53850">
    <property type="entry name" value="Periplasmic binding protein-like II"/>
    <property type="match status" value="1"/>
</dbReference>
<dbReference type="InterPro" id="IPR005064">
    <property type="entry name" value="BUG"/>
</dbReference>
<organism evidence="3 4">
    <name type="scientific">Pseudacidovorax intermedius</name>
    <dbReference type="NCBI Taxonomy" id="433924"/>
    <lineage>
        <taxon>Bacteria</taxon>
        <taxon>Pseudomonadati</taxon>
        <taxon>Pseudomonadota</taxon>
        <taxon>Betaproteobacteria</taxon>
        <taxon>Burkholderiales</taxon>
        <taxon>Comamonadaceae</taxon>
        <taxon>Pseudacidovorax</taxon>
    </lineage>
</organism>
<dbReference type="AlphaFoldDB" id="A0A147HC40"/>
<evidence type="ECO:0000256" key="2">
    <source>
        <dbReference type="SAM" id="SignalP"/>
    </source>
</evidence>
<sequence>MQRSHWKALAGSAMFAALVATPAAFAQGYPERPIELQVPFAPGGTTDIVGRVIADPLGKILGQPVVVVNKAGGGGAVGALETSRAAPDGYKLGVATVSSTAANPAINPKTPYNPLTDFTPIINIAATPNVIAVNPGFPAKDYAAFVAELKKNPGKYSYGTSGTGGIGHLLMELYKSVTGTFVTHIPYRGAGPALNDVVAGQVPIIFDNLPSALPFIKAGRLVPIVVAAPERLKELPNVPTFKEVGLEPVNRMAYYGILGPKGLPKDVVDKISMGTKKALEDPAVRKRIEDTGSIIVANTPQQFAEQIKAEYEVYKQVVQKQKLTLDN</sequence>
<name>A0A147HC40_9BURK</name>
<proteinExistence type="inferred from homology"/>
<dbReference type="Gene3D" id="3.40.190.10">
    <property type="entry name" value="Periplasmic binding protein-like II"/>
    <property type="match status" value="1"/>
</dbReference>
<dbReference type="PIRSF" id="PIRSF017082">
    <property type="entry name" value="YflP"/>
    <property type="match status" value="1"/>
</dbReference>
<evidence type="ECO:0000313" key="3">
    <source>
        <dbReference type="EMBL" id="KTT27633.1"/>
    </source>
</evidence>
<dbReference type="Pfam" id="PF03401">
    <property type="entry name" value="TctC"/>
    <property type="match status" value="1"/>
</dbReference>